<name>A0A0G0ZJD2_9BACT</name>
<dbReference type="AlphaFoldDB" id="A0A0G0ZJD2"/>
<comment type="caution">
    <text evidence="3">The sequence shown here is derived from an EMBL/GenBank/DDBJ whole genome shotgun (WGS) entry which is preliminary data.</text>
</comment>
<dbReference type="InterPro" id="IPR001126">
    <property type="entry name" value="UmuC"/>
</dbReference>
<dbReference type="InterPro" id="IPR050116">
    <property type="entry name" value="DNA_polymerase-Y"/>
</dbReference>
<protein>
    <submittedName>
        <fullName evidence="3">Polymerase IV protein</fullName>
    </submittedName>
</protein>
<reference evidence="3" key="1">
    <citation type="journal article" date="2015" name="Nature">
        <title>rRNA introns, odd ribosomes, and small enigmatic genomes across a large radiation of phyla.</title>
        <authorList>
            <person name="Brown C.T."/>
            <person name="Hug L.A."/>
            <person name="Thomas B.C."/>
            <person name="Sharon I."/>
            <person name="Castelle C.J."/>
            <person name="Singh A."/>
            <person name="Wilkins M.J."/>
            <person name="Williams K.H."/>
            <person name="Banfield J.F."/>
        </authorList>
    </citation>
    <scope>NUCLEOTIDE SEQUENCE [LARGE SCALE GENOMIC DNA]</scope>
</reference>
<dbReference type="PROSITE" id="PS50173">
    <property type="entry name" value="UMUC"/>
    <property type="match status" value="1"/>
</dbReference>
<dbReference type="EMBL" id="LCDF01000002">
    <property type="protein sequence ID" value="KKS48850.1"/>
    <property type="molecule type" value="Genomic_DNA"/>
</dbReference>
<dbReference type="SUPFAM" id="SSF100879">
    <property type="entry name" value="Lesion bypass DNA polymerase (Y-family), little finger domain"/>
    <property type="match status" value="1"/>
</dbReference>
<dbReference type="InterPro" id="IPR017961">
    <property type="entry name" value="DNA_pol_Y-fam_little_finger"/>
</dbReference>
<evidence type="ECO:0000256" key="1">
    <source>
        <dbReference type="ARBA" id="ARBA00010945"/>
    </source>
</evidence>
<dbReference type="GO" id="GO:0005829">
    <property type="term" value="C:cytosol"/>
    <property type="evidence" value="ECO:0007669"/>
    <property type="project" value="TreeGrafter"/>
</dbReference>
<organism evidence="3 4">
    <name type="scientific">Candidatus Giovannonibacteria bacterium GW2011_GWF2_42_19</name>
    <dbReference type="NCBI Taxonomy" id="1618659"/>
    <lineage>
        <taxon>Bacteria</taxon>
        <taxon>Candidatus Giovannoniibacteriota</taxon>
    </lineage>
</organism>
<dbReference type="InterPro" id="IPR043128">
    <property type="entry name" value="Rev_trsase/Diguanyl_cyclase"/>
</dbReference>
<evidence type="ECO:0000313" key="3">
    <source>
        <dbReference type="EMBL" id="KKS48850.1"/>
    </source>
</evidence>
<dbReference type="GO" id="GO:0042276">
    <property type="term" value="P:error-prone translesion synthesis"/>
    <property type="evidence" value="ECO:0007669"/>
    <property type="project" value="TreeGrafter"/>
</dbReference>
<dbReference type="Gene3D" id="3.40.1170.60">
    <property type="match status" value="1"/>
</dbReference>
<dbReference type="PANTHER" id="PTHR11076:SF34">
    <property type="entry name" value="PROTEIN UMUC"/>
    <property type="match status" value="1"/>
</dbReference>
<dbReference type="Gene3D" id="3.30.1490.100">
    <property type="entry name" value="DNA polymerase, Y-family, little finger domain"/>
    <property type="match status" value="1"/>
</dbReference>
<dbReference type="GO" id="GO:0009432">
    <property type="term" value="P:SOS response"/>
    <property type="evidence" value="ECO:0007669"/>
    <property type="project" value="TreeGrafter"/>
</dbReference>
<dbReference type="InterPro" id="IPR036775">
    <property type="entry name" value="DNA_pol_Y-fam_lit_finger_sf"/>
</dbReference>
<dbReference type="InterPro" id="IPR022880">
    <property type="entry name" value="DNApol_IV"/>
</dbReference>
<comment type="similarity">
    <text evidence="1">Belongs to the DNA polymerase type-Y family.</text>
</comment>
<sequence length="437" mass="49960">MTKPLMLKSFPKAILHIDGDAFFASCEQAKDPKLIGKPVITGKERGIVASMSYEAKARGVTRAMRFFEVKKICPDAVFLPSDYETYSILSKRFFNIVRRFTPDVEEYGIDECFADITGLRRPFHMSYFDIAEKIKKELDVELGFTFSIGLAPNKVLAKIGSKWNKPSGLTAIEGKMIHVYLKNLPVEKVWGIGSQTSALMQKYGIKTALNFAERKEEWVRKYFSKPFLEIWQELNGNFVITLDTEEKTTYQSIQKMKTFSPASNDYSFVFAQLSKNVENACMKARRFKLSAKGAAFFLRTQDFRDLGVEIKFSRETNFSHEVLRAAESVFKDIFNPKLLYRSTGVVFFNLAEVENVQPDLFGEAISAERVSKIYKSIDEIREKYGKHTLFFGSSFDANKFSQHLGDRGDAPERRSFLLKGETKRKRLAIPIFLGKIS</sequence>
<dbReference type="PANTHER" id="PTHR11076">
    <property type="entry name" value="DNA REPAIR POLYMERASE UMUC / TRANSFERASE FAMILY MEMBER"/>
    <property type="match status" value="1"/>
</dbReference>
<dbReference type="GO" id="GO:0006281">
    <property type="term" value="P:DNA repair"/>
    <property type="evidence" value="ECO:0007669"/>
    <property type="project" value="InterPro"/>
</dbReference>
<evidence type="ECO:0000259" key="2">
    <source>
        <dbReference type="PROSITE" id="PS50173"/>
    </source>
</evidence>
<dbReference type="Proteomes" id="UP000034036">
    <property type="component" value="Unassembled WGS sequence"/>
</dbReference>
<dbReference type="Pfam" id="PF00817">
    <property type="entry name" value="IMS"/>
    <property type="match status" value="1"/>
</dbReference>
<feature type="domain" description="UmuC" evidence="2">
    <location>
        <begin position="14"/>
        <end position="193"/>
    </location>
</feature>
<gene>
    <name evidence="3" type="ORF">UV11_C0002G0003</name>
</gene>
<dbReference type="GO" id="GO:0003684">
    <property type="term" value="F:damaged DNA binding"/>
    <property type="evidence" value="ECO:0007669"/>
    <property type="project" value="InterPro"/>
</dbReference>
<dbReference type="Gene3D" id="3.30.70.270">
    <property type="match status" value="1"/>
</dbReference>
<dbReference type="Pfam" id="PF11799">
    <property type="entry name" value="IMS_C"/>
    <property type="match status" value="1"/>
</dbReference>
<dbReference type="Gene3D" id="1.10.150.20">
    <property type="entry name" value="5' to 3' exonuclease, C-terminal subdomain"/>
    <property type="match status" value="1"/>
</dbReference>
<dbReference type="CDD" id="cd03586">
    <property type="entry name" value="PolY_Pol_IV_kappa"/>
    <property type="match status" value="1"/>
</dbReference>
<dbReference type="STRING" id="1618659.UV11_C0002G0003"/>
<dbReference type="InterPro" id="IPR043502">
    <property type="entry name" value="DNA/RNA_pol_sf"/>
</dbReference>
<proteinExistence type="inferred from homology"/>
<accession>A0A0G0ZJD2</accession>
<dbReference type="GO" id="GO:0003887">
    <property type="term" value="F:DNA-directed DNA polymerase activity"/>
    <property type="evidence" value="ECO:0007669"/>
    <property type="project" value="InterPro"/>
</dbReference>
<evidence type="ECO:0000313" key="4">
    <source>
        <dbReference type="Proteomes" id="UP000034036"/>
    </source>
</evidence>
<dbReference type="SUPFAM" id="SSF56672">
    <property type="entry name" value="DNA/RNA polymerases"/>
    <property type="match status" value="1"/>
</dbReference>